<accession>A0A0W0VV42</accession>
<dbReference type="STRING" id="466.Lmac_2976"/>
<sequence>MAENTFFLIEGDAKTVYTAFGRSDLVASEAKRSLIRIDVDRTRFFGTLVECLHHRRVWLSRQSSNRNYAQGNMSAGNLFSLFGALPLPFFKGRDTSSEEAKVDVVSNTESICFAYVDENQDLHGLLLHYRKDDPTKWILGLSKNPHLEPGKVDIKVLTSFDPRPFCQSSCRIASGEATKGQFINAMASPRLAKFIQHIITPAGQIHPSAKIIKWFLQNAVSESNFVVNDELLAFFDEHMPEILASHGLRLLLDHEMQPSLAQMQRCLDPESELYGLLSAFTPTDNVRTNKAQLATLLFLDKHGLNERQEAIRGDNVLVEKLHDLPSECGESVAPFLREPSKTKVLRFLMANDHCSDLVLQFGQINDPQIWQKFAVLTQWSWQFPADAYRHAVLCKLLLNAPSISEQMLHSVYNYLDPNNLSAVVASVFEPFPLANYISTKPEECLELLTQANEFFLEILPKYQQTARLMDQSLSPQLKSALTDCYVKNPSDVLLPSLHYCHNADQIKAGYILHELGFVNLPVYLLNPAVVSAVNLLKSFNLTHCIKNVLEEELLLVGIGEIHKIENETFKKASLILLSQQALNAEEFRQLLAAFRAYPQLAYLTTLAHEKNCSAQQIKELVFSPNRHHAARALVALNVKFEFNQLKPFTCQFLLMIADLVTTEQSKDLLADYLKSVLPEILRFLNDEISWEAVEKVVLEQHALFVEEDEATVQQATRLILQQLNAYRIAQRHQIPVEKQMTKSKQHTRELGLVIELVSAKLKEKTVPEAQKQSLYDQVFSFFSSLDADKELASSPIPQAIEALISCHLQSPETPLVSFDALLHDSTLANAILALEKQELPAQSLLTLEEPLRNAVSAALVKLSQVSPNDRQAFNLAMQNDSDGHDFRFLLTRMNAAHQPPPQLVTFLYQGIWSRRIRPEDEVIEKDFSKQRVKMQAFDLDERLIMINRLRALGFDNQVVAFMMKNDEKSRQFYKAVLRVEAECQTIRSRLSVEASEKYEQLKPCEPRYRRDLYTALYEAFNPGEPMEPEKALNELTRKIHQAAKHITDIVEIDRHPEVRIAMMVIVNLLTLVFTVTIANWVHQKNTGDFLFFYRPASSEALNGLNKQVLEETATAIMTPAGG</sequence>
<evidence type="ECO:0000313" key="2">
    <source>
        <dbReference type="EMBL" id="KTD24103.1"/>
    </source>
</evidence>
<evidence type="ECO:0000256" key="1">
    <source>
        <dbReference type="SAM" id="Phobius"/>
    </source>
</evidence>
<protein>
    <submittedName>
        <fullName evidence="2">Uncharacterized protein</fullName>
    </submittedName>
</protein>
<dbReference type="OrthoDB" id="5649212at2"/>
<comment type="caution">
    <text evidence="2">The sequence shown here is derived from an EMBL/GenBank/DDBJ whole genome shotgun (WGS) entry which is preliminary data.</text>
</comment>
<feature type="transmembrane region" description="Helical" evidence="1">
    <location>
        <begin position="1060"/>
        <end position="1081"/>
    </location>
</feature>
<dbReference type="Proteomes" id="UP000054908">
    <property type="component" value="Unassembled WGS sequence"/>
</dbReference>
<keyword evidence="1" id="KW-0472">Membrane</keyword>
<proteinExistence type="predicted"/>
<dbReference type="AlphaFoldDB" id="A0A0W0VV42"/>
<keyword evidence="1" id="KW-1133">Transmembrane helix</keyword>
<dbReference type="RefSeq" id="WP_058453647.1">
    <property type="nucleotide sequence ID" value="NZ_CAAAIB010000001.1"/>
</dbReference>
<name>A0A0W0VV42_9GAMM</name>
<dbReference type="PATRIC" id="fig|466.6.peg.3189"/>
<organism evidence="2 3">
    <name type="scientific">Legionella maceachernii</name>
    <dbReference type="NCBI Taxonomy" id="466"/>
    <lineage>
        <taxon>Bacteria</taxon>
        <taxon>Pseudomonadati</taxon>
        <taxon>Pseudomonadota</taxon>
        <taxon>Gammaproteobacteria</taxon>
        <taxon>Legionellales</taxon>
        <taxon>Legionellaceae</taxon>
        <taxon>Legionella</taxon>
    </lineage>
</organism>
<evidence type="ECO:0000313" key="3">
    <source>
        <dbReference type="Proteomes" id="UP000054908"/>
    </source>
</evidence>
<gene>
    <name evidence="2" type="ORF">Lmac_2976</name>
</gene>
<dbReference type="EMBL" id="LNYL01000051">
    <property type="protein sequence ID" value="KTD24103.1"/>
    <property type="molecule type" value="Genomic_DNA"/>
</dbReference>
<reference evidence="2 3" key="1">
    <citation type="submission" date="2015-11" db="EMBL/GenBank/DDBJ databases">
        <title>Genomic analysis of 38 Legionella species identifies large and diverse effector repertoires.</title>
        <authorList>
            <person name="Burstein D."/>
            <person name="Amaro F."/>
            <person name="Zusman T."/>
            <person name="Lifshitz Z."/>
            <person name="Cohen O."/>
            <person name="Gilbert J.A."/>
            <person name="Pupko T."/>
            <person name="Shuman H.A."/>
            <person name="Segal G."/>
        </authorList>
    </citation>
    <scope>NUCLEOTIDE SEQUENCE [LARGE SCALE GENOMIC DNA]</scope>
    <source>
        <strain evidence="2 3">PX-1-G2-E2</strain>
    </source>
</reference>
<keyword evidence="1" id="KW-0812">Transmembrane</keyword>
<keyword evidence="3" id="KW-1185">Reference proteome</keyword>